<evidence type="ECO:0000313" key="1">
    <source>
        <dbReference type="EMBL" id="ESE42958.1"/>
    </source>
</evidence>
<name>A0ABN0PS70_9GAMM</name>
<organism evidence="1 2">
    <name type="scientific">Shewanella decolorationis S12</name>
    <dbReference type="NCBI Taxonomy" id="1353536"/>
    <lineage>
        <taxon>Bacteria</taxon>
        <taxon>Pseudomonadati</taxon>
        <taxon>Pseudomonadota</taxon>
        <taxon>Gammaproteobacteria</taxon>
        <taxon>Alteromonadales</taxon>
        <taxon>Shewanellaceae</taxon>
        <taxon>Shewanella</taxon>
    </lineage>
</organism>
<dbReference type="EMBL" id="AXZL01000040">
    <property type="protein sequence ID" value="ESE42958.1"/>
    <property type="molecule type" value="Genomic_DNA"/>
</dbReference>
<sequence length="257" mass="29666">MISIEILSMRFHGLRPENAYAPSNEIKELAQQTLLLADFSKEDFNGHKDHVMHNVVRVALTTPNNYEATRLILERMIEQQPLFSIGNHLPQTIDVLMKSNPKAVLDSLLDEKGNCQERAVTFFKCNQTPSIPLELISEWCGSNLSKRCPIVAEIISPYRKENEVYQLTKEARLLLNISPNALEVLEKMDITRRASTIHGSYANFLEARLSVYVELENFDDSKVQQWASSKKASLQSWIDIERKWEEERARNTDERFE</sequence>
<protein>
    <submittedName>
        <fullName evidence="1">Dna-binding domain-containing protein</fullName>
    </submittedName>
</protein>
<keyword evidence="1" id="KW-0238">DNA-binding</keyword>
<keyword evidence="2" id="KW-1185">Reference proteome</keyword>
<dbReference type="RefSeq" id="WP_023265638.1">
    <property type="nucleotide sequence ID" value="NZ_AXZL01000040.1"/>
</dbReference>
<reference evidence="1 2" key="1">
    <citation type="journal article" date="2013" name="Genome Announc.">
        <title>Draft Genome Sequence of Shewanella decolorationis S12, a Dye-Degrading Bacterium Isolated from a Wastewater Treatment Plant.</title>
        <authorList>
            <person name="Xu M."/>
            <person name="Fang Y."/>
            <person name="Liu J."/>
            <person name="Chen X."/>
            <person name="Sun G."/>
            <person name="Guo J."/>
            <person name="Hua Z."/>
            <person name="Tu Q."/>
            <person name="Wu L."/>
            <person name="Zhou J."/>
            <person name="Liu X."/>
        </authorList>
    </citation>
    <scope>NUCLEOTIDE SEQUENCE [LARGE SCALE GENOMIC DNA]</scope>
    <source>
        <strain evidence="1 2">S12</strain>
    </source>
</reference>
<evidence type="ECO:0000313" key="2">
    <source>
        <dbReference type="Proteomes" id="UP000017548"/>
    </source>
</evidence>
<dbReference type="Proteomes" id="UP000017548">
    <property type="component" value="Unassembled WGS sequence"/>
</dbReference>
<gene>
    <name evidence="1" type="ORF">SHD_0424</name>
</gene>
<proteinExistence type="predicted"/>
<comment type="caution">
    <text evidence="1">The sequence shown here is derived from an EMBL/GenBank/DDBJ whole genome shotgun (WGS) entry which is preliminary data.</text>
</comment>
<accession>A0ABN0PS70</accession>
<dbReference type="GO" id="GO:0003677">
    <property type="term" value="F:DNA binding"/>
    <property type="evidence" value="ECO:0007669"/>
    <property type="project" value="UniProtKB-KW"/>
</dbReference>